<evidence type="ECO:0000313" key="7">
    <source>
        <dbReference type="Proteomes" id="UP000061660"/>
    </source>
</evidence>
<sequence precursor="true">MKKTMAGLCAALLMLSGVQTAALADGANEELDRQVYVSANDLDFVSSIDLPAVLKRALEDSDNLMLLQLKYAALNAKENDLKQQSDSLHGSLVTGAHLPDTPEEMIAAMNAQGVQLKPEENLWIGPMTTVTNKAVNQLIQGMGAMSTGINQMIHQQREQMKSAAHQLQTDQRNTRLQQEEAREGIRLQTIAQYVQLLGMKKQIAFMQEYQTLLEQELRKATLFKEEGLASSEDVLAAERALAKHKDELTILNQNYRLALLQLSFDIGIAYDPNLELKEIEDLSTAPIVEVDTETLLRHSFQMKMSANNIDEAAWQSDNSVTQNVYGEGGLAVNYAIAGTKNKQMQLELSKKIQATYTEAKNAYQSYLTEERNAEEAKADLSRMKFRYEVGVISRHDLRKFELKVRQSEASLEAAKLKYYVLREKATAMEKGFIQ</sequence>
<dbReference type="OrthoDB" id="2542411at2"/>
<reference evidence="6 7" key="2">
    <citation type="journal article" date="2016" name="Genome Announc.">
        <title>Complete Genome Sequences of Two Interactive Moderate Thermophiles, Paenibacillus napthalenovorans 32O-Y and Paenibacillus sp. 32O-W.</title>
        <authorList>
            <person name="Butler R.R.III."/>
            <person name="Wang J."/>
            <person name="Stark B.C."/>
            <person name="Pombert J.F."/>
        </authorList>
    </citation>
    <scope>NUCLEOTIDE SEQUENCE [LARGE SCALE GENOMIC DNA]</scope>
    <source>
        <strain evidence="6 7">32O-Y</strain>
    </source>
</reference>
<dbReference type="GO" id="GO:0015288">
    <property type="term" value="F:porin activity"/>
    <property type="evidence" value="ECO:0007669"/>
    <property type="project" value="TreeGrafter"/>
</dbReference>
<dbReference type="Gene3D" id="1.20.1600.10">
    <property type="entry name" value="Outer membrane efflux proteins (OEP)"/>
    <property type="match status" value="1"/>
</dbReference>
<organism evidence="6 7">
    <name type="scientific">Paenibacillus naphthalenovorans</name>
    <dbReference type="NCBI Taxonomy" id="162209"/>
    <lineage>
        <taxon>Bacteria</taxon>
        <taxon>Bacillati</taxon>
        <taxon>Bacillota</taxon>
        <taxon>Bacilli</taxon>
        <taxon>Bacillales</taxon>
        <taxon>Paenibacillaceae</taxon>
        <taxon>Paenibacillus</taxon>
    </lineage>
</organism>
<dbReference type="GO" id="GO:0015562">
    <property type="term" value="F:efflux transmembrane transporter activity"/>
    <property type="evidence" value="ECO:0007669"/>
    <property type="project" value="InterPro"/>
</dbReference>
<proteinExistence type="predicted"/>
<evidence type="ECO:0000256" key="1">
    <source>
        <dbReference type="ARBA" id="ARBA00004442"/>
    </source>
</evidence>
<dbReference type="GO" id="GO:1990281">
    <property type="term" value="C:efflux pump complex"/>
    <property type="evidence" value="ECO:0007669"/>
    <property type="project" value="TreeGrafter"/>
</dbReference>
<reference evidence="7" key="1">
    <citation type="submission" date="2015-12" db="EMBL/GenBank/DDBJ databases">
        <title>Complete genome sequences of two moderately thermophilic Paenibacillus species.</title>
        <authorList>
            <person name="Butler R.III."/>
            <person name="Wang J."/>
            <person name="Stark B.C."/>
            <person name="Pombert J.-F."/>
        </authorList>
    </citation>
    <scope>NUCLEOTIDE SEQUENCE [LARGE SCALE GENOMIC DNA]</scope>
    <source>
        <strain evidence="7">32O-Y</strain>
    </source>
</reference>
<dbReference type="PANTHER" id="PTHR30026">
    <property type="entry name" value="OUTER MEMBRANE PROTEIN TOLC"/>
    <property type="match status" value="1"/>
</dbReference>
<dbReference type="AlphaFoldDB" id="A0A0U2VP96"/>
<gene>
    <name evidence="6" type="ORF">IJ22_22080</name>
</gene>
<dbReference type="KEGG" id="pnp:IJ22_22080"/>
<evidence type="ECO:0000256" key="4">
    <source>
        <dbReference type="ARBA" id="ARBA00023136"/>
    </source>
</evidence>
<dbReference type="EMBL" id="CP013652">
    <property type="protein sequence ID" value="ALS22582.1"/>
    <property type="molecule type" value="Genomic_DNA"/>
</dbReference>
<dbReference type="STRING" id="162209.IJ22_22080"/>
<evidence type="ECO:0000256" key="3">
    <source>
        <dbReference type="ARBA" id="ARBA00022692"/>
    </source>
</evidence>
<dbReference type="SUPFAM" id="SSF56954">
    <property type="entry name" value="Outer membrane efflux proteins (OEP)"/>
    <property type="match status" value="2"/>
</dbReference>
<dbReference type="Proteomes" id="UP000061660">
    <property type="component" value="Chromosome"/>
</dbReference>
<evidence type="ECO:0000256" key="2">
    <source>
        <dbReference type="ARBA" id="ARBA00022452"/>
    </source>
</evidence>
<dbReference type="RefSeq" id="WP_062408801.1">
    <property type="nucleotide sequence ID" value="NZ_CP013652.1"/>
</dbReference>
<keyword evidence="3" id="KW-0812">Transmembrane</keyword>
<evidence type="ECO:0000313" key="6">
    <source>
        <dbReference type="EMBL" id="ALS22582.1"/>
    </source>
</evidence>
<comment type="subcellular location">
    <subcellularLocation>
        <location evidence="1">Cell outer membrane</location>
    </subcellularLocation>
</comment>
<keyword evidence="5" id="KW-0998">Cell outer membrane</keyword>
<accession>A0A0U2VP96</accession>
<evidence type="ECO:0000256" key="5">
    <source>
        <dbReference type="ARBA" id="ARBA00023237"/>
    </source>
</evidence>
<dbReference type="GO" id="GO:0009279">
    <property type="term" value="C:cell outer membrane"/>
    <property type="evidence" value="ECO:0007669"/>
    <property type="project" value="UniProtKB-SubCell"/>
</dbReference>
<protein>
    <submittedName>
        <fullName evidence="6">Uncharacterized protein</fullName>
    </submittedName>
</protein>
<name>A0A0U2VP96_9BACL</name>
<keyword evidence="4" id="KW-0472">Membrane</keyword>
<dbReference type="PANTHER" id="PTHR30026:SF21">
    <property type="entry name" value="SLR1270 PROTEIN"/>
    <property type="match status" value="1"/>
</dbReference>
<dbReference type="PATRIC" id="fig|162209.4.peg.2351"/>
<keyword evidence="7" id="KW-1185">Reference proteome</keyword>
<dbReference type="InterPro" id="IPR051906">
    <property type="entry name" value="TolC-like"/>
</dbReference>
<keyword evidence="2" id="KW-1134">Transmembrane beta strand</keyword>